<comment type="similarity">
    <text evidence="6">Belongs to the bacterial secretin family.</text>
</comment>
<evidence type="ECO:0000313" key="10">
    <source>
        <dbReference type="EMBL" id="MCW7754468.1"/>
    </source>
</evidence>
<dbReference type="RefSeq" id="WP_265425386.1">
    <property type="nucleotide sequence ID" value="NZ_JAPFPW010000012.1"/>
</dbReference>
<dbReference type="InterPro" id="IPR013355">
    <property type="entry name" value="Pilus_4_PilQ"/>
</dbReference>
<keyword evidence="3" id="KW-0732">Signal</keyword>
<dbReference type="EMBL" id="JAPFPW010000012">
    <property type="protein sequence ID" value="MCW7754468.1"/>
    <property type="molecule type" value="Genomic_DNA"/>
</dbReference>
<dbReference type="PANTHER" id="PTHR30604">
    <property type="entry name" value="PROTEIN TRANSPORT PROTEIN HOFQ"/>
    <property type="match status" value="1"/>
</dbReference>
<comment type="subcellular location">
    <subcellularLocation>
        <location evidence="7">Cell outer membrane</location>
    </subcellularLocation>
    <subcellularLocation>
        <location evidence="1">Membrane</location>
    </subcellularLocation>
</comment>
<proteinExistence type="inferred from homology"/>
<dbReference type="InterPro" id="IPR038591">
    <property type="entry name" value="NolW-like_sf"/>
</dbReference>
<comment type="caution">
    <text evidence="10">The sequence shown here is derived from an EMBL/GenBank/DDBJ whole genome shotgun (WGS) entry which is preliminary data.</text>
</comment>
<dbReference type="InterPro" id="IPR051808">
    <property type="entry name" value="Type_IV_pilus_biogenesis"/>
</dbReference>
<dbReference type="Pfam" id="PF00263">
    <property type="entry name" value="Secretin"/>
    <property type="match status" value="1"/>
</dbReference>
<dbReference type="InterPro" id="IPR001775">
    <property type="entry name" value="GspD/PilQ"/>
</dbReference>
<protein>
    <submittedName>
        <fullName evidence="10">Type IV pilus secretin PilQ</fullName>
    </submittedName>
</protein>
<evidence type="ECO:0000256" key="7">
    <source>
        <dbReference type="RuleBase" id="RU004004"/>
    </source>
</evidence>
<dbReference type="Gene3D" id="3.30.1370.120">
    <property type="match status" value="1"/>
</dbReference>
<reference evidence="10 11" key="1">
    <citation type="submission" date="2022-11" db="EMBL/GenBank/DDBJ databases">
        <title>Desulfobotulus tamanensis H1 sp. nov. - anaerobic, alkaliphilic, sulphate reducing bacterium isolated from terrestrial mud volcano.</title>
        <authorList>
            <person name="Frolova A."/>
            <person name="Merkel A.Y."/>
            <person name="Slobodkin A.I."/>
        </authorList>
    </citation>
    <scope>NUCLEOTIDE SEQUENCE [LARGE SCALE GENOMIC DNA]</scope>
    <source>
        <strain evidence="10 11">H1</strain>
    </source>
</reference>
<feature type="domain" description="NolW-like" evidence="9">
    <location>
        <begin position="183"/>
        <end position="257"/>
    </location>
</feature>
<evidence type="ECO:0000256" key="6">
    <source>
        <dbReference type="RuleBase" id="RU004003"/>
    </source>
</evidence>
<dbReference type="PRINTS" id="PR00811">
    <property type="entry name" value="BCTERIALGSPD"/>
</dbReference>
<dbReference type="Gene3D" id="3.30.1370.130">
    <property type="match status" value="1"/>
</dbReference>
<dbReference type="PANTHER" id="PTHR30604:SF1">
    <property type="entry name" value="DNA UTILIZATION PROTEIN HOFQ"/>
    <property type="match status" value="1"/>
</dbReference>
<evidence type="ECO:0000259" key="8">
    <source>
        <dbReference type="Pfam" id="PF00263"/>
    </source>
</evidence>
<evidence type="ECO:0000313" key="11">
    <source>
        <dbReference type="Proteomes" id="UP001209681"/>
    </source>
</evidence>
<dbReference type="Proteomes" id="UP001209681">
    <property type="component" value="Unassembled WGS sequence"/>
</dbReference>
<keyword evidence="11" id="KW-1185">Reference proteome</keyword>
<keyword evidence="5" id="KW-0998">Cell outer membrane</keyword>
<organism evidence="10 11">
    <name type="scientific">Desulfobotulus pelophilus</name>
    <dbReference type="NCBI Taxonomy" id="2823377"/>
    <lineage>
        <taxon>Bacteria</taxon>
        <taxon>Pseudomonadati</taxon>
        <taxon>Thermodesulfobacteriota</taxon>
        <taxon>Desulfobacteria</taxon>
        <taxon>Desulfobacterales</taxon>
        <taxon>Desulfobacteraceae</taxon>
        <taxon>Desulfobotulus</taxon>
    </lineage>
</organism>
<keyword evidence="2 7" id="KW-0813">Transport</keyword>
<name>A0ABT3NAH1_9BACT</name>
<evidence type="ECO:0000256" key="3">
    <source>
        <dbReference type="ARBA" id="ARBA00022729"/>
    </source>
</evidence>
<keyword evidence="4" id="KW-0472">Membrane</keyword>
<sequence length="517" mass="56906">MEKDAGFRRQRVVWICLCLLLCTGCMGRGSSELPDPFMEPWRAMAEVSEGYSPTAATPIVQYPDFLDGEARTYIEQEDSVMPAMKAFPATPMTLRMQDVDIAVLLRVLCRSVERNVVMSPGVQGRTSLNIVDAPWKEVFLSLLNAHDLTFVEEGSMLRILTREERAAQLASEHRVRVAEPLVTAVVHVDYADPEALGANLRQFLQSRRDVGRSADGGPDGSAVMVDKNTQSLMIQATRTDLGRILQLIKHLDRPTPQVLLEAHIVEATRDTARELGVQWGGAHRMSSHWIKGGNQAGWDVNAGDASFDPSAGNVVNFPVDLSEGGFSLGYLFRQGGSSLLSVQLSALESQGRLNILSRPSITTLNNQTAIIESGREVPYQSVEDGETKIEFKKAAVRLEVLPHVIDHRTLRLEIKTNKDELDWTNAVAGNPAIITKRAETRVVLFDGQTTVIGGLNKEKESRGETGVPFLRNIPLLGHLFKGSTRGSETEELLIFITPRILKTEAGMPGLRVEPEAP</sequence>
<gene>
    <name evidence="10" type="primary">pilQ</name>
    <name evidence="10" type="ORF">OOT00_10775</name>
</gene>
<dbReference type="InterPro" id="IPR004846">
    <property type="entry name" value="T2SS/T3SS_dom"/>
</dbReference>
<evidence type="ECO:0000259" key="9">
    <source>
        <dbReference type="Pfam" id="PF03958"/>
    </source>
</evidence>
<dbReference type="NCBIfam" id="TIGR02515">
    <property type="entry name" value="IV_pilus_PilQ"/>
    <property type="match status" value="1"/>
</dbReference>
<dbReference type="Pfam" id="PF03958">
    <property type="entry name" value="Secretin_N"/>
    <property type="match status" value="1"/>
</dbReference>
<evidence type="ECO:0000256" key="1">
    <source>
        <dbReference type="ARBA" id="ARBA00004370"/>
    </source>
</evidence>
<feature type="domain" description="Type II/III secretion system secretin-like" evidence="8">
    <location>
        <begin position="346"/>
        <end position="502"/>
    </location>
</feature>
<accession>A0ABT3NAH1</accession>
<dbReference type="InterPro" id="IPR005644">
    <property type="entry name" value="NolW-like"/>
</dbReference>
<evidence type="ECO:0000256" key="4">
    <source>
        <dbReference type="ARBA" id="ARBA00023136"/>
    </source>
</evidence>
<evidence type="ECO:0000256" key="5">
    <source>
        <dbReference type="ARBA" id="ARBA00023237"/>
    </source>
</evidence>
<evidence type="ECO:0000256" key="2">
    <source>
        <dbReference type="ARBA" id="ARBA00022448"/>
    </source>
</evidence>